<protein>
    <submittedName>
        <fullName evidence="2">Uncharacterized protein</fullName>
    </submittedName>
</protein>
<comment type="caution">
    <text evidence="2">The sequence shown here is derived from an EMBL/GenBank/DDBJ whole genome shotgun (WGS) entry which is preliminary data.</text>
</comment>
<feature type="chain" id="PRO_5040299528" evidence="1">
    <location>
        <begin position="23"/>
        <end position="131"/>
    </location>
</feature>
<dbReference type="Proteomes" id="UP000867740">
    <property type="component" value="Unassembled WGS sequence"/>
</dbReference>
<dbReference type="EMBL" id="DACSUM010000014">
    <property type="protein sequence ID" value="HAT3581804.1"/>
    <property type="molecule type" value="Genomic_DNA"/>
</dbReference>
<reference evidence="2" key="2">
    <citation type="submission" date="2020-10" db="EMBL/GenBank/DDBJ databases">
        <authorList>
            <consortium name="NCBI Pathogen Detection Project"/>
        </authorList>
    </citation>
    <scope>NUCLEOTIDE SEQUENCE</scope>
    <source>
        <strain evidence="2">CAVp300</strain>
    </source>
</reference>
<gene>
    <name evidence="2" type="ORF">I8531_002103</name>
</gene>
<feature type="signal peptide" evidence="1">
    <location>
        <begin position="1"/>
        <end position="22"/>
    </location>
</feature>
<dbReference type="AlphaFoldDB" id="A0A9P3T6U7"/>
<accession>A0A9P3T6U7</accession>
<proteinExistence type="predicted"/>
<organism evidence="2 3">
    <name type="scientific">Kluyvera intermedia</name>
    <name type="common">Enterobacter intermedius</name>
    <dbReference type="NCBI Taxonomy" id="61648"/>
    <lineage>
        <taxon>Bacteria</taxon>
        <taxon>Pseudomonadati</taxon>
        <taxon>Pseudomonadota</taxon>
        <taxon>Gammaproteobacteria</taxon>
        <taxon>Enterobacterales</taxon>
        <taxon>Enterobacteriaceae</taxon>
        <taxon>Kluyvera</taxon>
    </lineage>
</organism>
<name>A0A9P3T6U7_KLUIN</name>
<sequence length="131" mass="14307">MNIFYTVAAMALLATLSATSVAAENDIIKVDVQPSGFELLVTVTAKTDSVQIKNIDVNRGRCLLLTKGSITYQGITVDGWIPKKGTFTPTTMQFADGLTWHFGNPLQQKGINCRFVEARVFTDKGTFTVSE</sequence>
<reference evidence="2" key="1">
    <citation type="journal article" date="2018" name="Genome Biol.">
        <title>SKESA: strategic k-mer extension for scrupulous assemblies.</title>
        <authorList>
            <person name="Souvorov A."/>
            <person name="Agarwala R."/>
            <person name="Lipman D.J."/>
        </authorList>
    </citation>
    <scope>NUCLEOTIDE SEQUENCE</scope>
    <source>
        <strain evidence="2">CAVp300</strain>
    </source>
</reference>
<dbReference type="RefSeq" id="WP_007374425.1">
    <property type="nucleotide sequence ID" value="NZ_CABMNU010000005.1"/>
</dbReference>
<evidence type="ECO:0000313" key="3">
    <source>
        <dbReference type="Proteomes" id="UP000867740"/>
    </source>
</evidence>
<keyword evidence="1" id="KW-0732">Signal</keyword>
<evidence type="ECO:0000256" key="1">
    <source>
        <dbReference type="SAM" id="SignalP"/>
    </source>
</evidence>
<evidence type="ECO:0000313" key="2">
    <source>
        <dbReference type="EMBL" id="HAT3581804.1"/>
    </source>
</evidence>